<proteinExistence type="predicted"/>
<sequence length="350" mass="38139">MTFDPGRGGGSHAPVLRSDLREPLRAQRDPLASGAGRPRANREDRGQFKKQGWLGRFISTYGWRAYALPVLVVVTVIVLYQTVTAEPVQAPVADDAETGQSADIGKHATTIVGAPPRGLTEFDANLPTGKLPDGGHYTTEPGHGTWHIVPGTTDQVGEGTVKVFNYTVEVEDGLDPDDFGGDDAFASMVTKTLADPHSWTHDPRIAFRRVDASSGIDPDFRVSLTSSMTVREGCGYEIALESSCFNPAFHPAGGGEPESRVFINEARWVRGAMPFEGDYVAYRQYLINHEVGHAIGFQKHQPCENDGALAPIMMQQTFSIANDDESKFDPDQVKADGKKCRPNSWPFPIV</sequence>
<dbReference type="GO" id="GO:0008270">
    <property type="term" value="F:zinc ion binding"/>
    <property type="evidence" value="ECO:0007669"/>
    <property type="project" value="InterPro"/>
</dbReference>
<accession>A0A1X0DE85</accession>
<organism evidence="2 3">
    <name type="scientific">Mycolicibacterium insubricum</name>
    <dbReference type="NCBI Taxonomy" id="444597"/>
    <lineage>
        <taxon>Bacteria</taxon>
        <taxon>Bacillati</taxon>
        <taxon>Actinomycetota</taxon>
        <taxon>Actinomycetes</taxon>
        <taxon>Mycobacteriales</taxon>
        <taxon>Mycobacteriaceae</taxon>
        <taxon>Mycolicibacterium</taxon>
    </lineage>
</organism>
<dbReference type="InterPro" id="IPR006026">
    <property type="entry name" value="Peptidase_Metallo"/>
</dbReference>
<name>A0A1X0DE85_9MYCO</name>
<dbReference type="OrthoDB" id="9779865at2"/>
<comment type="caution">
    <text evidence="2">The sequence shown here is derived from an EMBL/GenBank/DDBJ whole genome shotgun (WGS) entry which is preliminary data.</text>
</comment>
<evidence type="ECO:0000256" key="1">
    <source>
        <dbReference type="SAM" id="MobiDB-lite"/>
    </source>
</evidence>
<dbReference type="InterPro" id="IPR022603">
    <property type="entry name" value="DUF3152"/>
</dbReference>
<dbReference type="GO" id="GO:0008237">
    <property type="term" value="F:metallopeptidase activity"/>
    <property type="evidence" value="ECO:0007669"/>
    <property type="project" value="InterPro"/>
</dbReference>
<dbReference type="Pfam" id="PF11350">
    <property type="entry name" value="DUF3152"/>
    <property type="match status" value="1"/>
</dbReference>
<feature type="compositionally biased region" description="Basic and acidic residues" evidence="1">
    <location>
        <begin position="18"/>
        <end position="28"/>
    </location>
</feature>
<gene>
    <name evidence="2" type="ORF">BST26_10240</name>
</gene>
<keyword evidence="3" id="KW-1185">Reference proteome</keyword>
<evidence type="ECO:0000313" key="2">
    <source>
        <dbReference type="EMBL" id="ORA70704.1"/>
    </source>
</evidence>
<dbReference type="GO" id="GO:0006508">
    <property type="term" value="P:proteolysis"/>
    <property type="evidence" value="ECO:0007669"/>
    <property type="project" value="InterPro"/>
</dbReference>
<reference evidence="2 3" key="1">
    <citation type="submission" date="2016-12" db="EMBL/GenBank/DDBJ databases">
        <title>The new phylogeny of genus Mycobacterium.</title>
        <authorList>
            <person name="Tortoli E."/>
            <person name="Trovato A."/>
            <person name="Cirillo D.M."/>
        </authorList>
    </citation>
    <scope>NUCLEOTIDE SEQUENCE [LARGE SCALE GENOMIC DNA]</scope>
    <source>
        <strain evidence="2 3">DSM 45130</strain>
    </source>
</reference>
<feature type="region of interest" description="Disordered" evidence="1">
    <location>
        <begin position="1"/>
        <end position="46"/>
    </location>
</feature>
<dbReference type="SMART" id="SM00235">
    <property type="entry name" value="ZnMc"/>
    <property type="match status" value="1"/>
</dbReference>
<dbReference type="AlphaFoldDB" id="A0A1X0DE85"/>
<dbReference type="Proteomes" id="UP000192801">
    <property type="component" value="Unassembled WGS sequence"/>
</dbReference>
<protein>
    <submittedName>
        <fullName evidence="2">Uncharacterized protein</fullName>
    </submittedName>
</protein>
<dbReference type="SUPFAM" id="SSF55486">
    <property type="entry name" value="Metalloproteases ('zincins'), catalytic domain"/>
    <property type="match status" value="1"/>
</dbReference>
<evidence type="ECO:0000313" key="3">
    <source>
        <dbReference type="Proteomes" id="UP000192801"/>
    </source>
</evidence>
<dbReference type="EMBL" id="MVHS01000019">
    <property type="protein sequence ID" value="ORA70704.1"/>
    <property type="molecule type" value="Genomic_DNA"/>
</dbReference>
<feature type="compositionally biased region" description="Gly residues" evidence="1">
    <location>
        <begin position="1"/>
        <end position="11"/>
    </location>
</feature>
<dbReference type="RefSeq" id="WP_083030735.1">
    <property type="nucleotide sequence ID" value="NZ_AP022618.1"/>
</dbReference>
<dbReference type="STRING" id="444597.BST26_10240"/>